<feature type="transmembrane region" description="Helical" evidence="1">
    <location>
        <begin position="39"/>
        <end position="56"/>
    </location>
</feature>
<feature type="transmembrane region" description="Helical" evidence="1">
    <location>
        <begin position="68"/>
        <end position="88"/>
    </location>
</feature>
<accession>A0A517ZB38</accession>
<evidence type="ECO:0000313" key="2">
    <source>
        <dbReference type="EMBL" id="QDU39713.1"/>
    </source>
</evidence>
<keyword evidence="3" id="KW-1185">Reference proteome</keyword>
<protein>
    <submittedName>
        <fullName evidence="2">Uncharacterized protein</fullName>
    </submittedName>
</protein>
<reference evidence="2 3" key="1">
    <citation type="submission" date="2019-02" db="EMBL/GenBank/DDBJ databases">
        <title>Deep-cultivation of Planctomycetes and their phenomic and genomic characterization uncovers novel biology.</title>
        <authorList>
            <person name="Wiegand S."/>
            <person name="Jogler M."/>
            <person name="Boedeker C."/>
            <person name="Pinto D."/>
            <person name="Vollmers J."/>
            <person name="Rivas-Marin E."/>
            <person name="Kohn T."/>
            <person name="Peeters S.H."/>
            <person name="Heuer A."/>
            <person name="Rast P."/>
            <person name="Oberbeckmann S."/>
            <person name="Bunk B."/>
            <person name="Jeske O."/>
            <person name="Meyerdierks A."/>
            <person name="Storesund J.E."/>
            <person name="Kallscheuer N."/>
            <person name="Luecker S."/>
            <person name="Lage O.M."/>
            <person name="Pohl T."/>
            <person name="Merkel B.J."/>
            <person name="Hornburger P."/>
            <person name="Mueller R.-W."/>
            <person name="Bruemmer F."/>
            <person name="Labrenz M."/>
            <person name="Spormann A.M."/>
            <person name="Op den Camp H."/>
            <person name="Overmann J."/>
            <person name="Amann R."/>
            <person name="Jetten M.S.M."/>
            <person name="Mascher T."/>
            <person name="Medema M.H."/>
            <person name="Devos D.P."/>
            <person name="Kaster A.-K."/>
            <person name="Ovreas L."/>
            <person name="Rohde M."/>
            <person name="Galperin M.Y."/>
            <person name="Jogler C."/>
        </authorList>
    </citation>
    <scope>NUCLEOTIDE SEQUENCE [LARGE SCALE GENOMIC DNA]</scope>
    <source>
        <strain evidence="2 3">Mal4</strain>
    </source>
</reference>
<dbReference type="EMBL" id="CP036275">
    <property type="protein sequence ID" value="QDU39713.1"/>
    <property type="molecule type" value="Genomic_DNA"/>
</dbReference>
<sequence>MDSSDRDLTSDRWWIVALCAAIVGTGLIILLWSFPTSKWVGIPAGFILLFVVVLYFNPRFRYWRRANVCFGTAGILAFVPTIIARANLEKIVAFKFVSESSPLVVLGFLGAGSYLSWLDSRQQVSSSARDGVTSTTTNVQLSNSPNAVTGLTAGGDIIVNQGISEDMLLTVLDAQRDAAHIPTSSAVEPREVDEELVWRLIDDLKDARRRLEREDAARLLATLQNSFDRSGRYWPNVLRTEALLLMAEEERTKVSESRVAGQQVDLTRLQELLRELRDV</sequence>
<proteinExistence type="predicted"/>
<gene>
    <name evidence="2" type="ORF">Mal4_40590</name>
</gene>
<dbReference type="KEGG" id="mri:Mal4_40590"/>
<keyword evidence="1" id="KW-0812">Transmembrane</keyword>
<feature type="transmembrane region" description="Helical" evidence="1">
    <location>
        <begin position="100"/>
        <end position="118"/>
    </location>
</feature>
<name>A0A517ZB38_9PLAN</name>
<dbReference type="Proteomes" id="UP000320496">
    <property type="component" value="Chromosome"/>
</dbReference>
<evidence type="ECO:0000256" key="1">
    <source>
        <dbReference type="SAM" id="Phobius"/>
    </source>
</evidence>
<feature type="transmembrane region" description="Helical" evidence="1">
    <location>
        <begin position="12"/>
        <end position="33"/>
    </location>
</feature>
<organism evidence="2 3">
    <name type="scientific">Maioricimonas rarisocia</name>
    <dbReference type="NCBI Taxonomy" id="2528026"/>
    <lineage>
        <taxon>Bacteria</taxon>
        <taxon>Pseudomonadati</taxon>
        <taxon>Planctomycetota</taxon>
        <taxon>Planctomycetia</taxon>
        <taxon>Planctomycetales</taxon>
        <taxon>Planctomycetaceae</taxon>
        <taxon>Maioricimonas</taxon>
    </lineage>
</organism>
<keyword evidence="1" id="KW-0472">Membrane</keyword>
<keyword evidence="1" id="KW-1133">Transmembrane helix</keyword>
<dbReference type="RefSeq" id="WP_145370869.1">
    <property type="nucleotide sequence ID" value="NZ_CP036275.1"/>
</dbReference>
<evidence type="ECO:0000313" key="3">
    <source>
        <dbReference type="Proteomes" id="UP000320496"/>
    </source>
</evidence>
<dbReference type="AlphaFoldDB" id="A0A517ZB38"/>